<protein>
    <submittedName>
        <fullName evidence="3">Uncharacterized protein LOC101506256</fullName>
    </submittedName>
</protein>
<gene>
    <name evidence="3" type="primary">LOC101506256</name>
</gene>
<dbReference type="OrthoDB" id="1666096at2759"/>
<evidence type="ECO:0000313" key="2">
    <source>
        <dbReference type="Proteomes" id="UP000087171"/>
    </source>
</evidence>
<organism evidence="2 3">
    <name type="scientific">Cicer arietinum</name>
    <name type="common">Chickpea</name>
    <name type="synonym">Garbanzo</name>
    <dbReference type="NCBI Taxonomy" id="3827"/>
    <lineage>
        <taxon>Eukaryota</taxon>
        <taxon>Viridiplantae</taxon>
        <taxon>Streptophyta</taxon>
        <taxon>Embryophyta</taxon>
        <taxon>Tracheophyta</taxon>
        <taxon>Spermatophyta</taxon>
        <taxon>Magnoliopsida</taxon>
        <taxon>eudicotyledons</taxon>
        <taxon>Gunneridae</taxon>
        <taxon>Pentapetalae</taxon>
        <taxon>rosids</taxon>
        <taxon>fabids</taxon>
        <taxon>Fabales</taxon>
        <taxon>Fabaceae</taxon>
        <taxon>Papilionoideae</taxon>
        <taxon>50 kb inversion clade</taxon>
        <taxon>NPAAA clade</taxon>
        <taxon>Hologalegina</taxon>
        <taxon>IRL clade</taxon>
        <taxon>Cicereae</taxon>
        <taxon>Cicer</taxon>
    </lineage>
</organism>
<dbReference type="Pfam" id="PF13963">
    <property type="entry name" value="Transpos_assoc"/>
    <property type="match status" value="1"/>
</dbReference>
<name>A0A3Q7X2D8_CICAR</name>
<dbReference type="RefSeq" id="XP_027187904.1">
    <property type="nucleotide sequence ID" value="XM_027332103.1"/>
</dbReference>
<dbReference type="InterPro" id="IPR029480">
    <property type="entry name" value="Transpos_assoc"/>
</dbReference>
<dbReference type="Proteomes" id="UP000087171">
    <property type="component" value="Chromosome Ca2"/>
</dbReference>
<dbReference type="PANTHER" id="PTHR10775">
    <property type="entry name" value="OS08G0208400 PROTEIN"/>
    <property type="match status" value="1"/>
</dbReference>
<dbReference type="InterPro" id="IPR004242">
    <property type="entry name" value="Transposase_21"/>
</dbReference>
<evidence type="ECO:0000259" key="1">
    <source>
        <dbReference type="Pfam" id="PF13963"/>
    </source>
</evidence>
<dbReference type="AlphaFoldDB" id="A0A3Q7X2D8"/>
<dbReference type="KEGG" id="cam:101506256"/>
<sequence>MYNRLLPGRKAYTFEFLKGVEEFIQFACLQDKYLNEGVIRCPCKLCKNENHLTPDVVNVHIHQKGFTPNYWEWTSHGEEVCHVHDNDDNETYMDVSDSSSSHQQCYDHDDRHQDIVYDAAGLNREQHCPQNQEEPPNMEANQFYKMLNSAQQPLWPGCKNTTELSASITMLGLKSKHNMSHACFDDVMKFMKESSHPENIIPSNFRETKKLVAGLGLSKIKIDCCIDGCMLYYKDDINLKECKFCNGPRYKANNVHKRHSKDVPRKRLHYLPLTPRLQRLYASPRSAEHMRWHFENRREEGVLCHPSDGEAWKHFDQVYPGFASEPRNVRLGLCADGFTPFSQSATPYSCWPVIVTPYNLPPELCMMTPYMFLSLIIPGPHSPKGKIDVYLQPLIDELQQLWNDGVVTYDASKRQNFQLRAALMWTINDFPAYGMLSGWSTAGRLACPTCKENSKAFSLKHGRKTSWFDCHRQFLPDNHAFRRNKVAFYKNRIDKNEHPPILSGEQVWEKVYGIPKITDTRQCIVPGYGILHNWTKRSIFWDLPYWRHNLLRHNLDVMHIEKNVMECLLLIAFCALPEPIWKPLTELSQFFRDLCSTTLREGHLL</sequence>
<keyword evidence="2" id="KW-1185">Reference proteome</keyword>
<evidence type="ECO:0000313" key="3">
    <source>
        <dbReference type="RefSeq" id="XP_027187904.1"/>
    </source>
</evidence>
<accession>A0A3Q7X2D8</accession>
<dbReference type="PaxDb" id="3827-XP_004490758.1"/>
<proteinExistence type="predicted"/>
<feature type="domain" description="Transposase-associated" evidence="1">
    <location>
        <begin position="10"/>
        <end position="78"/>
    </location>
</feature>
<reference evidence="3" key="2">
    <citation type="submission" date="2025-08" db="UniProtKB">
        <authorList>
            <consortium name="RefSeq"/>
        </authorList>
    </citation>
    <scope>IDENTIFICATION</scope>
    <source>
        <tissue evidence="3">Etiolated seedlings</tissue>
    </source>
</reference>
<dbReference type="Pfam" id="PF02992">
    <property type="entry name" value="Transposase_21"/>
    <property type="match status" value="1"/>
</dbReference>
<reference evidence="2" key="1">
    <citation type="journal article" date="2013" name="Nat. Biotechnol.">
        <title>Draft genome sequence of chickpea (Cicer arietinum) provides a resource for trait improvement.</title>
        <authorList>
            <person name="Varshney R.K."/>
            <person name="Song C."/>
            <person name="Saxena R.K."/>
            <person name="Azam S."/>
            <person name="Yu S."/>
            <person name="Sharpe A.G."/>
            <person name="Cannon S."/>
            <person name="Baek J."/>
            <person name="Rosen B.D."/>
            <person name="Tar'an B."/>
            <person name="Millan T."/>
            <person name="Zhang X."/>
            <person name="Ramsay L.D."/>
            <person name="Iwata A."/>
            <person name="Wang Y."/>
            <person name="Nelson W."/>
            <person name="Farmer A.D."/>
            <person name="Gaur P.M."/>
            <person name="Soderlund C."/>
            <person name="Penmetsa R.V."/>
            <person name="Xu C."/>
            <person name="Bharti A.K."/>
            <person name="He W."/>
            <person name="Winter P."/>
            <person name="Zhao S."/>
            <person name="Hane J.K."/>
            <person name="Carrasquilla-Garcia N."/>
            <person name="Condie J.A."/>
            <person name="Upadhyaya H.D."/>
            <person name="Luo M.C."/>
            <person name="Thudi M."/>
            <person name="Gowda C.L."/>
            <person name="Singh N.P."/>
            <person name="Lichtenzveig J."/>
            <person name="Gali K.K."/>
            <person name="Rubio J."/>
            <person name="Nadarajan N."/>
            <person name="Dolezel J."/>
            <person name="Bansal K.C."/>
            <person name="Xu X."/>
            <person name="Edwards D."/>
            <person name="Zhang G."/>
            <person name="Kahl G."/>
            <person name="Gil J."/>
            <person name="Singh K.B."/>
            <person name="Datta S.K."/>
            <person name="Jackson S.A."/>
            <person name="Wang J."/>
            <person name="Cook D.R."/>
        </authorList>
    </citation>
    <scope>NUCLEOTIDE SEQUENCE [LARGE SCALE GENOMIC DNA]</scope>
    <source>
        <strain evidence="2">cv. CDC Frontier</strain>
    </source>
</reference>
<dbReference type="PANTHER" id="PTHR10775:SF193">
    <property type="entry name" value="DUF4216 DOMAIN-CONTAINING PROTEIN"/>
    <property type="match status" value="1"/>
</dbReference>